<feature type="domain" description="Erythromycin biosynthesis protein CIII-like N-terminal" evidence="3">
    <location>
        <begin position="121"/>
        <end position="170"/>
    </location>
</feature>
<dbReference type="InterPro" id="IPR010610">
    <property type="entry name" value="EryCIII-like_C"/>
</dbReference>
<dbReference type="Proteomes" id="UP001519332">
    <property type="component" value="Unassembled WGS sequence"/>
</dbReference>
<accession>A0ABS4TRW2</accession>
<evidence type="ECO:0000313" key="4">
    <source>
        <dbReference type="EMBL" id="MBP2327132.1"/>
    </source>
</evidence>
<gene>
    <name evidence="4" type="ORF">JOF56_007517</name>
</gene>
<evidence type="ECO:0000259" key="3">
    <source>
        <dbReference type="Pfam" id="PF21036"/>
    </source>
</evidence>
<dbReference type="Pfam" id="PF21036">
    <property type="entry name" value="EryCIII-like_N"/>
    <property type="match status" value="1"/>
</dbReference>
<dbReference type="SUPFAM" id="SSF53756">
    <property type="entry name" value="UDP-Glycosyltransferase/glycogen phosphorylase"/>
    <property type="match status" value="1"/>
</dbReference>
<dbReference type="InterPro" id="IPR048284">
    <property type="entry name" value="EryCIII-like_N"/>
</dbReference>
<evidence type="ECO:0000259" key="2">
    <source>
        <dbReference type="Pfam" id="PF06722"/>
    </source>
</evidence>
<evidence type="ECO:0000256" key="1">
    <source>
        <dbReference type="ARBA" id="ARBA00022679"/>
    </source>
</evidence>
<protein>
    <submittedName>
        <fullName evidence="4">UDP:flavonoid glycosyltransferase YjiC (YdhE family)</fullName>
    </submittedName>
</protein>
<comment type="caution">
    <text evidence="4">The sequence shown here is derived from an EMBL/GenBank/DDBJ whole genome shotgun (WGS) entry which is preliminary data.</text>
</comment>
<dbReference type="EMBL" id="JAGINW010000001">
    <property type="protein sequence ID" value="MBP2327132.1"/>
    <property type="molecule type" value="Genomic_DNA"/>
</dbReference>
<organism evidence="4 5">
    <name type="scientific">Kibdelosporangium banguiense</name>
    <dbReference type="NCBI Taxonomy" id="1365924"/>
    <lineage>
        <taxon>Bacteria</taxon>
        <taxon>Bacillati</taxon>
        <taxon>Actinomycetota</taxon>
        <taxon>Actinomycetes</taxon>
        <taxon>Pseudonocardiales</taxon>
        <taxon>Pseudonocardiaceae</taxon>
        <taxon>Kibdelosporangium</taxon>
    </lineage>
</organism>
<keyword evidence="1" id="KW-0808">Transferase</keyword>
<sequence>MRVLFTVASDAGRLHNLVPMIWALRTAGHDVKVAGRPDFTPVINRTGSIAVEVGAPGDPAWLADASAVAELTEFAEVWRPDVVIADDRAPAGAVAAKATGAASVRVVGPAGPSVQTSDGVATDMTLDCLPPSLRQPGGENGLIRYIPYTGPAVVPGWLRRKSRRDRVLLATTDPAVCAATFDAVSGLDIEVVWAGTPDSAGPGARIPANVRVVDTAPAPAVLPTCSAVVHDGAADIAFAALAYGLPQLAVSTRELPQLVRDIAETGAGAVVELPAADLGERINALVADESLRAGAARLSAEIEAMPKPLDLVPALAALAAACA</sequence>
<evidence type="ECO:0000313" key="5">
    <source>
        <dbReference type="Proteomes" id="UP001519332"/>
    </source>
</evidence>
<dbReference type="Gene3D" id="3.40.50.2000">
    <property type="entry name" value="Glycogen Phosphorylase B"/>
    <property type="match status" value="4"/>
</dbReference>
<dbReference type="RefSeq" id="WP_209644117.1">
    <property type="nucleotide sequence ID" value="NZ_JAGINW010000001.1"/>
</dbReference>
<reference evidence="4 5" key="1">
    <citation type="submission" date="2021-03" db="EMBL/GenBank/DDBJ databases">
        <title>Sequencing the genomes of 1000 actinobacteria strains.</title>
        <authorList>
            <person name="Klenk H.-P."/>
        </authorList>
    </citation>
    <scope>NUCLEOTIDE SEQUENCE [LARGE SCALE GENOMIC DNA]</scope>
    <source>
        <strain evidence="4 5">DSM 46670</strain>
    </source>
</reference>
<keyword evidence="5" id="KW-1185">Reference proteome</keyword>
<name>A0ABS4TRW2_9PSEU</name>
<dbReference type="Pfam" id="PF06722">
    <property type="entry name" value="EryCIII-like_C"/>
    <property type="match status" value="1"/>
</dbReference>
<proteinExistence type="predicted"/>
<feature type="domain" description="Erythromycin biosynthesis protein CIII-like C-terminal" evidence="2">
    <location>
        <begin position="180"/>
        <end position="318"/>
    </location>
</feature>